<feature type="domain" description="Response regulatory" evidence="8">
    <location>
        <begin position="3"/>
        <end position="117"/>
    </location>
</feature>
<keyword evidence="5" id="KW-0804">Transcription</keyword>
<evidence type="ECO:0000313" key="10">
    <source>
        <dbReference type="EMBL" id="MFB9713441.1"/>
    </source>
</evidence>
<evidence type="ECO:0000313" key="11">
    <source>
        <dbReference type="Proteomes" id="UP001589536"/>
    </source>
</evidence>
<gene>
    <name evidence="10" type="ORF">ACFFPI_04645</name>
</gene>
<evidence type="ECO:0000256" key="5">
    <source>
        <dbReference type="ARBA" id="ARBA00023163"/>
    </source>
</evidence>
<feature type="domain" description="OmpR/PhoB-type" evidence="9">
    <location>
        <begin position="130"/>
        <end position="229"/>
    </location>
</feature>
<dbReference type="SUPFAM" id="SSF46894">
    <property type="entry name" value="C-terminal effector domain of the bipartite response regulators"/>
    <property type="match status" value="1"/>
</dbReference>
<evidence type="ECO:0000256" key="1">
    <source>
        <dbReference type="ARBA" id="ARBA00022553"/>
    </source>
</evidence>
<accession>A0ABV5ULZ2</accession>
<dbReference type="SMART" id="SM00862">
    <property type="entry name" value="Trans_reg_C"/>
    <property type="match status" value="1"/>
</dbReference>
<dbReference type="InterPro" id="IPR039420">
    <property type="entry name" value="WalR-like"/>
</dbReference>
<evidence type="ECO:0000256" key="3">
    <source>
        <dbReference type="ARBA" id="ARBA00023015"/>
    </source>
</evidence>
<dbReference type="SUPFAM" id="SSF52172">
    <property type="entry name" value="CheY-like"/>
    <property type="match status" value="1"/>
</dbReference>
<evidence type="ECO:0000256" key="6">
    <source>
        <dbReference type="PROSITE-ProRule" id="PRU00169"/>
    </source>
</evidence>
<dbReference type="PROSITE" id="PS50110">
    <property type="entry name" value="RESPONSE_REGULATORY"/>
    <property type="match status" value="1"/>
</dbReference>
<proteinExistence type="predicted"/>
<evidence type="ECO:0000259" key="8">
    <source>
        <dbReference type="PROSITE" id="PS50110"/>
    </source>
</evidence>
<dbReference type="Proteomes" id="UP001589536">
    <property type="component" value="Unassembled WGS sequence"/>
</dbReference>
<evidence type="ECO:0000256" key="4">
    <source>
        <dbReference type="ARBA" id="ARBA00023125"/>
    </source>
</evidence>
<feature type="DNA-binding region" description="OmpR/PhoB-type" evidence="7">
    <location>
        <begin position="130"/>
        <end position="229"/>
    </location>
</feature>
<keyword evidence="4 7" id="KW-0238">DNA-binding</keyword>
<feature type="modified residue" description="4-aspartylphosphate" evidence="6">
    <location>
        <position position="53"/>
    </location>
</feature>
<protein>
    <submittedName>
        <fullName evidence="10">Response regulator transcription factor</fullName>
    </submittedName>
</protein>
<sequence length="231" mass="25650">MARILVVEDDTEINTAFQLALGQRGHRATGVRLGSEGVKTALGSDPPELLILDLMLPDIDGLEVCRRIREHSMLPIIMMTARGEDADVILGLEAGADDYVVKPVEPALLETRIRAVLRRTTPDTNRPGTTDVLTSGSLSIDRTALKVTKGGEDVPLSPTELRLFLQFSDRPGVVLSREQLLRTVWGIEYLLESRMVDATIQRLRGKIEDDASQPRHIVTIRGFGYRFDRQP</sequence>
<dbReference type="CDD" id="cd00383">
    <property type="entry name" value="trans_reg_C"/>
    <property type="match status" value="1"/>
</dbReference>
<evidence type="ECO:0000259" key="9">
    <source>
        <dbReference type="PROSITE" id="PS51755"/>
    </source>
</evidence>
<dbReference type="InterPro" id="IPR001867">
    <property type="entry name" value="OmpR/PhoB-type_DNA-bd"/>
</dbReference>
<dbReference type="InterPro" id="IPR036388">
    <property type="entry name" value="WH-like_DNA-bd_sf"/>
</dbReference>
<dbReference type="Gene3D" id="1.10.10.10">
    <property type="entry name" value="Winged helix-like DNA-binding domain superfamily/Winged helix DNA-binding domain"/>
    <property type="match status" value="1"/>
</dbReference>
<reference evidence="10 11" key="1">
    <citation type="submission" date="2024-09" db="EMBL/GenBank/DDBJ databases">
        <authorList>
            <person name="Sun Q."/>
            <person name="Mori K."/>
        </authorList>
    </citation>
    <scope>NUCLEOTIDE SEQUENCE [LARGE SCALE GENOMIC DNA]</scope>
    <source>
        <strain evidence="10 11">JCM 13519</strain>
    </source>
</reference>
<dbReference type="InterPro" id="IPR001789">
    <property type="entry name" value="Sig_transdc_resp-reg_receiver"/>
</dbReference>
<dbReference type="SMART" id="SM00448">
    <property type="entry name" value="REC"/>
    <property type="match status" value="1"/>
</dbReference>
<evidence type="ECO:0000256" key="2">
    <source>
        <dbReference type="ARBA" id="ARBA00023012"/>
    </source>
</evidence>
<dbReference type="RefSeq" id="WP_345033545.1">
    <property type="nucleotide sequence ID" value="NZ_BAABED010000001.1"/>
</dbReference>
<dbReference type="CDD" id="cd17574">
    <property type="entry name" value="REC_OmpR"/>
    <property type="match status" value="1"/>
</dbReference>
<dbReference type="Pfam" id="PF00486">
    <property type="entry name" value="Trans_reg_C"/>
    <property type="match status" value="1"/>
</dbReference>
<keyword evidence="2" id="KW-0902">Two-component regulatory system</keyword>
<keyword evidence="3" id="KW-0805">Transcription regulation</keyword>
<dbReference type="PROSITE" id="PS51755">
    <property type="entry name" value="OMPR_PHOB"/>
    <property type="match status" value="1"/>
</dbReference>
<organism evidence="10 11">
    <name type="scientific">Arthrobacter methylotrophus</name>
    <dbReference type="NCBI Taxonomy" id="121291"/>
    <lineage>
        <taxon>Bacteria</taxon>
        <taxon>Bacillati</taxon>
        <taxon>Actinomycetota</taxon>
        <taxon>Actinomycetes</taxon>
        <taxon>Micrococcales</taxon>
        <taxon>Micrococcaceae</taxon>
        <taxon>Arthrobacter</taxon>
    </lineage>
</organism>
<keyword evidence="11" id="KW-1185">Reference proteome</keyword>
<dbReference type="PANTHER" id="PTHR48111">
    <property type="entry name" value="REGULATOR OF RPOS"/>
    <property type="match status" value="1"/>
</dbReference>
<dbReference type="InterPro" id="IPR016032">
    <property type="entry name" value="Sig_transdc_resp-reg_C-effctor"/>
</dbReference>
<dbReference type="EMBL" id="JBHMBH010000009">
    <property type="protein sequence ID" value="MFB9713441.1"/>
    <property type="molecule type" value="Genomic_DNA"/>
</dbReference>
<name>A0ABV5ULZ2_9MICC</name>
<keyword evidence="1 6" id="KW-0597">Phosphoprotein</keyword>
<dbReference type="Pfam" id="PF00072">
    <property type="entry name" value="Response_reg"/>
    <property type="match status" value="1"/>
</dbReference>
<dbReference type="Gene3D" id="6.10.250.690">
    <property type="match status" value="1"/>
</dbReference>
<dbReference type="PANTHER" id="PTHR48111:SF21">
    <property type="entry name" value="DNA-BINDING DUAL MASTER TRANSCRIPTIONAL REGULATOR RPAA"/>
    <property type="match status" value="1"/>
</dbReference>
<evidence type="ECO:0000256" key="7">
    <source>
        <dbReference type="PROSITE-ProRule" id="PRU01091"/>
    </source>
</evidence>
<dbReference type="Gene3D" id="3.40.50.2300">
    <property type="match status" value="1"/>
</dbReference>
<comment type="caution">
    <text evidence="10">The sequence shown here is derived from an EMBL/GenBank/DDBJ whole genome shotgun (WGS) entry which is preliminary data.</text>
</comment>
<dbReference type="InterPro" id="IPR011006">
    <property type="entry name" value="CheY-like_superfamily"/>
</dbReference>